<accession>A0AAU7E9D0</accession>
<keyword evidence="6 8" id="KW-1133">Transmembrane helix</keyword>
<dbReference type="AlphaFoldDB" id="A0AAU7E9D0"/>
<feature type="transmembrane region" description="Helical" evidence="8">
    <location>
        <begin position="298"/>
        <end position="319"/>
    </location>
</feature>
<dbReference type="CDD" id="cd06550">
    <property type="entry name" value="TM_ABC_iron-siderophores_like"/>
    <property type="match status" value="1"/>
</dbReference>
<dbReference type="GO" id="GO:0033214">
    <property type="term" value="P:siderophore-iron import into cell"/>
    <property type="evidence" value="ECO:0007669"/>
    <property type="project" value="TreeGrafter"/>
</dbReference>
<feature type="transmembrane region" description="Helical" evidence="8">
    <location>
        <begin position="183"/>
        <end position="202"/>
    </location>
</feature>
<reference evidence="9" key="1">
    <citation type="submission" date="2024-05" db="EMBL/GenBank/DDBJ databases">
        <title>Campylobacter coli isolated from environmental waters in Slovenia.</title>
        <authorList>
            <person name="Zautner A.E."/>
            <person name="Bunk B."/>
            <person name="Riedel T."/>
            <person name="Sproeer C."/>
        </authorList>
    </citation>
    <scope>NUCLEOTIDE SEQUENCE</scope>
    <source>
        <strain evidence="9">CCS1377</strain>
    </source>
</reference>
<dbReference type="InterPro" id="IPR000522">
    <property type="entry name" value="ABC_transptr_permease_BtuC"/>
</dbReference>
<dbReference type="InterPro" id="IPR037294">
    <property type="entry name" value="ABC_BtuC-like"/>
</dbReference>
<dbReference type="SUPFAM" id="SSF81345">
    <property type="entry name" value="ABC transporter involved in vitamin B12 uptake, BtuC"/>
    <property type="match status" value="1"/>
</dbReference>
<feature type="transmembrane region" description="Helical" evidence="8">
    <location>
        <begin position="7"/>
        <end position="27"/>
    </location>
</feature>
<keyword evidence="3" id="KW-0813">Transport</keyword>
<dbReference type="RefSeq" id="WP_348518728.1">
    <property type="nucleotide sequence ID" value="NZ_CP155620.1"/>
</dbReference>
<gene>
    <name evidence="9" type="ORF">AAH949_01185</name>
</gene>
<dbReference type="PANTHER" id="PTHR30472:SF25">
    <property type="entry name" value="ABC TRANSPORTER PERMEASE PROTEIN MJ0876-RELATED"/>
    <property type="match status" value="1"/>
</dbReference>
<evidence type="ECO:0000313" key="9">
    <source>
        <dbReference type="EMBL" id="XBJ29478.1"/>
    </source>
</evidence>
<sequence>MYSKRFTISLVFIILAYIFMSFLALMLGDEFLNLNAIFNAFASDDELLKTVLLDIRLPRIIMAILIGMLLASSGAITQSVFANPIADPYIIGIASAATFGAVMAYVFKLGDLYFGILGFIFSCVFSLIVFKISNKSSIAALLIIGIAISSFLGAFTSFFMYYIGEDSFKIVAWLMGYLGLSSWSKVAMLFIPLVFCLAYFYAYKNELNIILSGDEEARNLGVDANKLKRNLLIVSSLAVAFAVAFTGLIGFVGLIIPHIVRLFIKNYNNALVLPICTLLGGLFLLICDTLARVILAPIEIPIGIITAFFGAPIFLFLALRARSFL</sequence>
<dbReference type="PANTHER" id="PTHR30472">
    <property type="entry name" value="FERRIC ENTEROBACTIN TRANSPORT SYSTEM PERMEASE PROTEIN"/>
    <property type="match status" value="1"/>
</dbReference>
<keyword evidence="7 8" id="KW-0472">Membrane</keyword>
<dbReference type="Pfam" id="PF01032">
    <property type="entry name" value="FecCD"/>
    <property type="match status" value="1"/>
</dbReference>
<evidence type="ECO:0000256" key="7">
    <source>
        <dbReference type="ARBA" id="ARBA00023136"/>
    </source>
</evidence>
<name>A0AAU7E9D0_9BACT</name>
<dbReference type="GO" id="GO:0005886">
    <property type="term" value="C:plasma membrane"/>
    <property type="evidence" value="ECO:0007669"/>
    <property type="project" value="UniProtKB-SubCell"/>
</dbReference>
<dbReference type="GO" id="GO:0022857">
    <property type="term" value="F:transmembrane transporter activity"/>
    <property type="evidence" value="ECO:0007669"/>
    <property type="project" value="InterPro"/>
</dbReference>
<comment type="similarity">
    <text evidence="2">Belongs to the binding-protein-dependent transport system permease family. FecCD subfamily.</text>
</comment>
<feature type="transmembrane region" description="Helical" evidence="8">
    <location>
        <begin position="271"/>
        <end position="291"/>
    </location>
</feature>
<feature type="transmembrane region" description="Helical" evidence="8">
    <location>
        <begin position="139"/>
        <end position="163"/>
    </location>
</feature>
<feature type="transmembrane region" description="Helical" evidence="8">
    <location>
        <begin position="113"/>
        <end position="132"/>
    </location>
</feature>
<feature type="transmembrane region" description="Helical" evidence="8">
    <location>
        <begin position="231"/>
        <end position="259"/>
    </location>
</feature>
<evidence type="ECO:0000256" key="6">
    <source>
        <dbReference type="ARBA" id="ARBA00022989"/>
    </source>
</evidence>
<keyword evidence="4" id="KW-1003">Cell membrane</keyword>
<evidence type="ECO:0000256" key="1">
    <source>
        <dbReference type="ARBA" id="ARBA00004651"/>
    </source>
</evidence>
<organism evidence="9">
    <name type="scientific">Campylobacter sp. CCS1377</name>
    <dbReference type="NCBI Taxonomy" id="3158229"/>
    <lineage>
        <taxon>Bacteria</taxon>
        <taxon>Pseudomonadati</taxon>
        <taxon>Campylobacterota</taxon>
        <taxon>Epsilonproteobacteria</taxon>
        <taxon>Campylobacterales</taxon>
        <taxon>Campylobacteraceae</taxon>
        <taxon>Campylobacter</taxon>
    </lineage>
</organism>
<proteinExistence type="inferred from homology"/>
<dbReference type="FunFam" id="1.10.3470.10:FF:000001">
    <property type="entry name" value="Vitamin B12 ABC transporter permease BtuC"/>
    <property type="match status" value="1"/>
</dbReference>
<keyword evidence="5 8" id="KW-0812">Transmembrane</keyword>
<feature type="transmembrane region" description="Helical" evidence="8">
    <location>
        <begin position="89"/>
        <end position="107"/>
    </location>
</feature>
<evidence type="ECO:0000256" key="8">
    <source>
        <dbReference type="SAM" id="Phobius"/>
    </source>
</evidence>
<evidence type="ECO:0000256" key="3">
    <source>
        <dbReference type="ARBA" id="ARBA00022448"/>
    </source>
</evidence>
<dbReference type="EMBL" id="CP155620">
    <property type="protein sequence ID" value="XBJ29478.1"/>
    <property type="molecule type" value="Genomic_DNA"/>
</dbReference>
<evidence type="ECO:0000256" key="4">
    <source>
        <dbReference type="ARBA" id="ARBA00022475"/>
    </source>
</evidence>
<comment type="subcellular location">
    <subcellularLocation>
        <location evidence="1">Cell membrane</location>
        <topology evidence="1">Multi-pass membrane protein</topology>
    </subcellularLocation>
</comment>
<feature type="transmembrane region" description="Helical" evidence="8">
    <location>
        <begin position="57"/>
        <end position="77"/>
    </location>
</feature>
<dbReference type="Gene3D" id="1.10.3470.10">
    <property type="entry name" value="ABC transporter involved in vitamin B12 uptake, BtuC"/>
    <property type="match status" value="1"/>
</dbReference>
<protein>
    <submittedName>
        <fullName evidence="9">Iron chelate uptake ABC transporter family permease subunit</fullName>
    </submittedName>
</protein>
<evidence type="ECO:0000256" key="5">
    <source>
        <dbReference type="ARBA" id="ARBA00022692"/>
    </source>
</evidence>
<evidence type="ECO:0000256" key="2">
    <source>
        <dbReference type="ARBA" id="ARBA00007935"/>
    </source>
</evidence>